<keyword evidence="8" id="KW-1185">Reference proteome</keyword>
<dbReference type="InterPro" id="IPR020084">
    <property type="entry name" value="NUDIX_hydrolase_CS"/>
</dbReference>
<proteinExistence type="inferred from homology"/>
<dbReference type="GO" id="GO:0005829">
    <property type="term" value="C:cytosol"/>
    <property type="evidence" value="ECO:0007669"/>
    <property type="project" value="TreeGrafter"/>
</dbReference>
<dbReference type="PRINTS" id="PR00502">
    <property type="entry name" value="NUDIXFAMILY"/>
</dbReference>
<evidence type="ECO:0000313" key="8">
    <source>
        <dbReference type="Proteomes" id="UP000184164"/>
    </source>
</evidence>
<dbReference type="GO" id="GO:0035529">
    <property type="term" value="F:NADH pyrophosphatase activity"/>
    <property type="evidence" value="ECO:0007669"/>
    <property type="project" value="TreeGrafter"/>
</dbReference>
<evidence type="ECO:0000256" key="4">
    <source>
        <dbReference type="ARBA" id="ARBA00022842"/>
    </source>
</evidence>
<dbReference type="CDD" id="cd04681">
    <property type="entry name" value="NUDIX_Hydrolase"/>
    <property type="match status" value="1"/>
</dbReference>
<evidence type="ECO:0000256" key="3">
    <source>
        <dbReference type="ARBA" id="ARBA00022801"/>
    </source>
</evidence>
<dbReference type="Gene3D" id="3.90.79.10">
    <property type="entry name" value="Nucleoside Triphosphate Pyrophosphohydrolase"/>
    <property type="match status" value="1"/>
</dbReference>
<name>A0A1M5F9H2_9BACT</name>
<dbReference type="PROSITE" id="PS51462">
    <property type="entry name" value="NUDIX"/>
    <property type="match status" value="1"/>
</dbReference>
<evidence type="ECO:0000256" key="1">
    <source>
        <dbReference type="ARBA" id="ARBA00001946"/>
    </source>
</evidence>
<feature type="domain" description="Nudix hydrolase" evidence="6">
    <location>
        <begin position="41"/>
        <end position="172"/>
    </location>
</feature>
<dbReference type="RefSeq" id="WP_073003234.1">
    <property type="nucleotide sequence ID" value="NZ_FQUM01000011.1"/>
</dbReference>
<accession>A0A1M5F9H2</accession>
<evidence type="ECO:0000256" key="2">
    <source>
        <dbReference type="ARBA" id="ARBA00022723"/>
    </source>
</evidence>
<evidence type="ECO:0000259" key="6">
    <source>
        <dbReference type="PROSITE" id="PS51462"/>
    </source>
</evidence>
<keyword evidence="3 5" id="KW-0378">Hydrolase</keyword>
<sequence>MQPTHPLRVLKFCPKCGSSALTPCPDLSLKCNDCGFHFYVNSAAAVAALVVNDEGKLLLTKRGVEPDYGKLDLPGGFVDPGETAEEAVKRELMEELGMKVKSMQYVSSAPNEYIFSGISVFTLDMAFLVIPETISGLKAQDDIQEFRFFAENEIDFNQIPAPSINSFVQQFFKR</sequence>
<comment type="cofactor">
    <cofactor evidence="1">
        <name>Mg(2+)</name>
        <dbReference type="ChEBI" id="CHEBI:18420"/>
    </cofactor>
</comment>
<dbReference type="EMBL" id="FQUM01000011">
    <property type="protein sequence ID" value="SHF87711.1"/>
    <property type="molecule type" value="Genomic_DNA"/>
</dbReference>
<dbReference type="GO" id="GO:0046872">
    <property type="term" value="F:metal ion binding"/>
    <property type="evidence" value="ECO:0007669"/>
    <property type="project" value="UniProtKB-KW"/>
</dbReference>
<dbReference type="OrthoDB" id="9786141at2"/>
<comment type="similarity">
    <text evidence="5">Belongs to the Nudix hydrolase family.</text>
</comment>
<dbReference type="InterPro" id="IPR015797">
    <property type="entry name" value="NUDIX_hydrolase-like_dom_sf"/>
</dbReference>
<organism evidence="7 8">
    <name type="scientific">Mariniphaga anaerophila</name>
    <dbReference type="NCBI Taxonomy" id="1484053"/>
    <lineage>
        <taxon>Bacteria</taxon>
        <taxon>Pseudomonadati</taxon>
        <taxon>Bacteroidota</taxon>
        <taxon>Bacteroidia</taxon>
        <taxon>Marinilabiliales</taxon>
        <taxon>Prolixibacteraceae</taxon>
        <taxon>Mariniphaga</taxon>
    </lineage>
</organism>
<dbReference type="InterPro" id="IPR050241">
    <property type="entry name" value="NAD-cap_RNA_hydrolase_NudC"/>
</dbReference>
<dbReference type="AlphaFoldDB" id="A0A1M5F9H2"/>
<dbReference type="Pfam" id="PF00293">
    <property type="entry name" value="NUDIX"/>
    <property type="match status" value="1"/>
</dbReference>
<dbReference type="PANTHER" id="PTHR42904:SF12">
    <property type="entry name" value="ADP-RIBOSE PYROPHOSPHATASE-RELATED"/>
    <property type="match status" value="1"/>
</dbReference>
<reference evidence="7 8" key="1">
    <citation type="submission" date="2016-11" db="EMBL/GenBank/DDBJ databases">
        <authorList>
            <person name="Jaros S."/>
            <person name="Januszkiewicz K."/>
            <person name="Wedrychowicz H."/>
        </authorList>
    </citation>
    <scope>NUCLEOTIDE SEQUENCE [LARGE SCALE GENOMIC DNA]</scope>
    <source>
        <strain evidence="7 8">DSM 26910</strain>
    </source>
</reference>
<dbReference type="GO" id="GO:0019677">
    <property type="term" value="P:NAD+ catabolic process"/>
    <property type="evidence" value="ECO:0007669"/>
    <property type="project" value="TreeGrafter"/>
</dbReference>
<protein>
    <submittedName>
        <fullName evidence="7">Mutator mutT protein</fullName>
    </submittedName>
</protein>
<keyword evidence="2" id="KW-0479">Metal-binding</keyword>
<dbReference type="SUPFAM" id="SSF55811">
    <property type="entry name" value="Nudix"/>
    <property type="match status" value="1"/>
</dbReference>
<keyword evidence="4" id="KW-0460">Magnesium</keyword>
<dbReference type="Proteomes" id="UP000184164">
    <property type="component" value="Unassembled WGS sequence"/>
</dbReference>
<gene>
    <name evidence="7" type="ORF">SAMN05444274_11159</name>
</gene>
<dbReference type="InterPro" id="IPR020476">
    <property type="entry name" value="Nudix_hydrolase"/>
</dbReference>
<dbReference type="PROSITE" id="PS00893">
    <property type="entry name" value="NUDIX_BOX"/>
    <property type="match status" value="1"/>
</dbReference>
<evidence type="ECO:0000313" key="7">
    <source>
        <dbReference type="EMBL" id="SHF87711.1"/>
    </source>
</evidence>
<dbReference type="InterPro" id="IPR000086">
    <property type="entry name" value="NUDIX_hydrolase_dom"/>
</dbReference>
<dbReference type="STRING" id="1484053.SAMN05444274_11159"/>
<dbReference type="GO" id="GO:0006742">
    <property type="term" value="P:NADP+ catabolic process"/>
    <property type="evidence" value="ECO:0007669"/>
    <property type="project" value="TreeGrafter"/>
</dbReference>
<dbReference type="PANTHER" id="PTHR42904">
    <property type="entry name" value="NUDIX HYDROLASE, NUDC SUBFAMILY"/>
    <property type="match status" value="1"/>
</dbReference>
<evidence type="ECO:0000256" key="5">
    <source>
        <dbReference type="RuleBase" id="RU003476"/>
    </source>
</evidence>